<evidence type="ECO:0000313" key="2">
    <source>
        <dbReference type="EMBL" id="CAG8511841.1"/>
    </source>
</evidence>
<feature type="transmembrane region" description="Helical" evidence="1">
    <location>
        <begin position="167"/>
        <end position="185"/>
    </location>
</feature>
<accession>A0A9N8ZZF4</accession>
<sequence>MYYNDLIIRRRKTEPKSVHVLRACIKILLIAFLLAYTTVLIKEVIDSDPVIQISEEDNTEMPFPDMLFYADYPFNLECRFRSEIGATADYSCNNSLIQPQLVSNVYLGYFFNNNHLKFTADVRYATSHIEIYSFSNTSVDYKEYNPIKSKEGTFDLNVPIVGHVRDLILHNSYAMMINMYSLLKLSRRKKQKMRKEIRSILGLPSYDEQPFIVSDLQSMPLLDEDRDRPEVYFSKFVLTVATFQIQVETERRIRTLLGVFGIVGGASSIAMALYTFLFGANLFRPWGYTQAYCCGLSYRTYNKLKNSFPVLPLVNSSSLMTKPNPSLQDIKELQDRLNSLEMFLKEYVIDVNYLEKSEKMDLKVEDDDKEYNLNNHNQTSLD</sequence>
<comment type="caution">
    <text evidence="2">The sequence shown here is derived from an EMBL/GenBank/DDBJ whole genome shotgun (WGS) entry which is preliminary data.</text>
</comment>
<keyword evidence="1" id="KW-0812">Transmembrane</keyword>
<feature type="transmembrane region" description="Helical" evidence="1">
    <location>
        <begin position="20"/>
        <end position="41"/>
    </location>
</feature>
<organism evidence="2 3">
    <name type="scientific">Funneliformis caledonium</name>
    <dbReference type="NCBI Taxonomy" id="1117310"/>
    <lineage>
        <taxon>Eukaryota</taxon>
        <taxon>Fungi</taxon>
        <taxon>Fungi incertae sedis</taxon>
        <taxon>Mucoromycota</taxon>
        <taxon>Glomeromycotina</taxon>
        <taxon>Glomeromycetes</taxon>
        <taxon>Glomerales</taxon>
        <taxon>Glomeraceae</taxon>
        <taxon>Funneliformis</taxon>
    </lineage>
</organism>
<dbReference type="AlphaFoldDB" id="A0A9N8ZZF4"/>
<gene>
    <name evidence="2" type="ORF">FCALED_LOCUS4239</name>
</gene>
<dbReference type="OrthoDB" id="2339353at2759"/>
<evidence type="ECO:0000313" key="3">
    <source>
        <dbReference type="Proteomes" id="UP000789570"/>
    </source>
</evidence>
<name>A0A9N8ZZF4_9GLOM</name>
<protein>
    <submittedName>
        <fullName evidence="2">15568_t:CDS:1</fullName>
    </submittedName>
</protein>
<dbReference type="Proteomes" id="UP000789570">
    <property type="component" value="Unassembled WGS sequence"/>
</dbReference>
<feature type="transmembrane region" description="Helical" evidence="1">
    <location>
        <begin position="256"/>
        <end position="277"/>
    </location>
</feature>
<proteinExistence type="predicted"/>
<keyword evidence="3" id="KW-1185">Reference proteome</keyword>
<reference evidence="2" key="1">
    <citation type="submission" date="2021-06" db="EMBL/GenBank/DDBJ databases">
        <authorList>
            <person name="Kallberg Y."/>
            <person name="Tangrot J."/>
            <person name="Rosling A."/>
        </authorList>
    </citation>
    <scope>NUCLEOTIDE SEQUENCE</scope>
    <source>
        <strain evidence="2">UK204</strain>
    </source>
</reference>
<dbReference type="EMBL" id="CAJVPQ010000807">
    <property type="protein sequence ID" value="CAG8511841.1"/>
    <property type="molecule type" value="Genomic_DNA"/>
</dbReference>
<keyword evidence="1" id="KW-1133">Transmembrane helix</keyword>
<evidence type="ECO:0000256" key="1">
    <source>
        <dbReference type="SAM" id="Phobius"/>
    </source>
</evidence>
<keyword evidence="1" id="KW-0472">Membrane</keyword>